<dbReference type="InterPro" id="IPR036259">
    <property type="entry name" value="MFS_trans_sf"/>
</dbReference>
<feature type="domain" description="Major facilitator superfamily (MFS) profile" evidence="6">
    <location>
        <begin position="6"/>
        <end position="409"/>
    </location>
</feature>
<dbReference type="InterPro" id="IPR011701">
    <property type="entry name" value="MFS"/>
</dbReference>
<dbReference type="PANTHER" id="PTHR43826">
    <property type="entry name" value="GLUCOSE-6-PHOSPHATE EXCHANGER SLC37A4"/>
    <property type="match status" value="1"/>
</dbReference>
<dbReference type="InterPro" id="IPR051337">
    <property type="entry name" value="OPA_Antiporter"/>
</dbReference>
<dbReference type="PANTHER" id="PTHR43826:SF8">
    <property type="entry name" value="MAJOR FACILITATOR SUPERFAMILY (MFS) PROFILE DOMAIN-CONTAINING PROTEIN"/>
    <property type="match status" value="1"/>
</dbReference>
<evidence type="ECO:0000256" key="4">
    <source>
        <dbReference type="ARBA" id="ARBA00023136"/>
    </source>
</evidence>
<name>A0ABU9YSB1_9PROT</name>
<organism evidence="7 8">
    <name type="scientific">Tistrella arctica</name>
    <dbReference type="NCBI Taxonomy" id="3133430"/>
    <lineage>
        <taxon>Bacteria</taxon>
        <taxon>Pseudomonadati</taxon>
        <taxon>Pseudomonadota</taxon>
        <taxon>Alphaproteobacteria</taxon>
        <taxon>Geminicoccales</taxon>
        <taxon>Geminicoccaceae</taxon>
        <taxon>Tistrella</taxon>
    </lineage>
</organism>
<dbReference type="Pfam" id="PF07690">
    <property type="entry name" value="MFS_1"/>
    <property type="match status" value="1"/>
</dbReference>
<feature type="transmembrane region" description="Helical" evidence="5">
    <location>
        <begin position="284"/>
        <end position="305"/>
    </location>
</feature>
<feature type="transmembrane region" description="Helical" evidence="5">
    <location>
        <begin position="349"/>
        <end position="369"/>
    </location>
</feature>
<dbReference type="RefSeq" id="WP_345938535.1">
    <property type="nucleotide sequence ID" value="NZ_JBBKTW010000011.1"/>
</dbReference>
<evidence type="ECO:0000313" key="7">
    <source>
        <dbReference type="EMBL" id="MEN2991547.1"/>
    </source>
</evidence>
<keyword evidence="2 5" id="KW-0812">Transmembrane</keyword>
<feature type="transmembrane region" description="Helical" evidence="5">
    <location>
        <begin position="254"/>
        <end position="272"/>
    </location>
</feature>
<comment type="subcellular location">
    <subcellularLocation>
        <location evidence="1">Endomembrane system</location>
        <topology evidence="1">Multi-pass membrane protein</topology>
    </subcellularLocation>
</comment>
<protein>
    <submittedName>
        <fullName evidence="7">MFS transporter</fullName>
    </submittedName>
</protein>
<evidence type="ECO:0000256" key="1">
    <source>
        <dbReference type="ARBA" id="ARBA00004127"/>
    </source>
</evidence>
<feature type="transmembrane region" description="Helical" evidence="5">
    <location>
        <begin position="163"/>
        <end position="184"/>
    </location>
</feature>
<feature type="transmembrane region" description="Helical" evidence="5">
    <location>
        <begin position="389"/>
        <end position="408"/>
    </location>
</feature>
<evidence type="ECO:0000313" key="8">
    <source>
        <dbReference type="Proteomes" id="UP001413721"/>
    </source>
</evidence>
<dbReference type="PROSITE" id="PS50850">
    <property type="entry name" value="MFS"/>
    <property type="match status" value="1"/>
</dbReference>
<evidence type="ECO:0000259" key="6">
    <source>
        <dbReference type="PROSITE" id="PS50850"/>
    </source>
</evidence>
<dbReference type="Proteomes" id="UP001413721">
    <property type="component" value="Unassembled WGS sequence"/>
</dbReference>
<feature type="transmembrane region" description="Helical" evidence="5">
    <location>
        <begin position="317"/>
        <end position="337"/>
    </location>
</feature>
<dbReference type="Gene3D" id="1.20.1250.20">
    <property type="entry name" value="MFS general substrate transporter like domains"/>
    <property type="match status" value="2"/>
</dbReference>
<dbReference type="SUPFAM" id="SSF103473">
    <property type="entry name" value="MFS general substrate transporter"/>
    <property type="match status" value="1"/>
</dbReference>
<keyword evidence="4 5" id="KW-0472">Membrane</keyword>
<gene>
    <name evidence="7" type="ORF">WG926_24760</name>
</gene>
<feature type="transmembrane region" description="Helical" evidence="5">
    <location>
        <begin position="46"/>
        <end position="69"/>
    </location>
</feature>
<dbReference type="InterPro" id="IPR020846">
    <property type="entry name" value="MFS_dom"/>
</dbReference>
<feature type="transmembrane region" description="Helical" evidence="5">
    <location>
        <begin position="76"/>
        <end position="94"/>
    </location>
</feature>
<feature type="transmembrane region" description="Helical" evidence="5">
    <location>
        <begin position="131"/>
        <end position="151"/>
    </location>
</feature>
<keyword evidence="3 5" id="KW-1133">Transmembrane helix</keyword>
<dbReference type="EMBL" id="JBBKTW010000011">
    <property type="protein sequence ID" value="MEN2991547.1"/>
    <property type="molecule type" value="Genomic_DNA"/>
</dbReference>
<comment type="caution">
    <text evidence="7">The sequence shown here is derived from an EMBL/GenBank/DDBJ whole genome shotgun (WGS) entry which is preliminary data.</text>
</comment>
<sequence length="424" mass="44914">MRRGPMVIALVFLPFMTAYLLSEMFRNVNGVVGRILRAELGIGPEQLGLLTAVFLAAIAGSQIFVGVALDRYGPRRVVGSLMLIAAAGAVLFAADDFGRMVAGRFLIGLGMAACWAAAFKANATWFRPERLALANSATLGLAGLGALAATLPTELIIARTHWHTVFFGLAVIAVVLAAVIWLVVPEPRADAAPGATDHASIGDAFGGLLAIATSRVFWKIGPVSFLAQGVWLAYQGLWAGAWMADVDRLAPVPAATTLMWLAMAIVAGQLGFGLIADRLQRRGISLWTTMAVTTTGFVVVQAMLLVAPSPGVSRALWIAYGLFTAGPIFTYALLSLALPPALSGRAISLLNLFATLAGFVLQYGVGVIIEGWAPLADGHYPTDAHRTALGVMVAMQGVALVWMLWPGWRPQPAARRPQPVARRR</sequence>
<reference evidence="7 8" key="1">
    <citation type="submission" date="2024-03" db="EMBL/GenBank/DDBJ databases">
        <title>High-quality draft genome sequencing of Tistrella sp. BH-R2-4.</title>
        <authorList>
            <person name="Dong C."/>
        </authorList>
    </citation>
    <scope>NUCLEOTIDE SEQUENCE [LARGE SCALE GENOMIC DNA]</scope>
    <source>
        <strain evidence="7 8">BH-R2-4</strain>
    </source>
</reference>
<feature type="transmembrane region" description="Helical" evidence="5">
    <location>
        <begin position="100"/>
        <end position="119"/>
    </location>
</feature>
<proteinExistence type="predicted"/>
<keyword evidence="8" id="KW-1185">Reference proteome</keyword>
<evidence type="ECO:0000256" key="5">
    <source>
        <dbReference type="SAM" id="Phobius"/>
    </source>
</evidence>
<feature type="transmembrane region" description="Helical" evidence="5">
    <location>
        <begin position="216"/>
        <end position="234"/>
    </location>
</feature>
<evidence type="ECO:0000256" key="3">
    <source>
        <dbReference type="ARBA" id="ARBA00022989"/>
    </source>
</evidence>
<evidence type="ECO:0000256" key="2">
    <source>
        <dbReference type="ARBA" id="ARBA00022692"/>
    </source>
</evidence>
<accession>A0ABU9YSB1</accession>